<feature type="compositionally biased region" description="Polar residues" evidence="1">
    <location>
        <begin position="393"/>
        <end position="402"/>
    </location>
</feature>
<feature type="region of interest" description="Disordered" evidence="1">
    <location>
        <begin position="822"/>
        <end position="875"/>
    </location>
</feature>
<dbReference type="EMBL" id="KE148148">
    <property type="protein sequence ID" value="EPE08917.1"/>
    <property type="molecule type" value="Genomic_DNA"/>
</dbReference>
<dbReference type="Proteomes" id="UP000016923">
    <property type="component" value="Unassembled WGS sequence"/>
</dbReference>
<reference evidence="2 3" key="1">
    <citation type="journal article" date="2013" name="BMC Genomics">
        <title>The genome and transcriptome of the pine saprophyte Ophiostoma piceae, and a comparison with the bark beetle-associated pine pathogen Grosmannia clavigera.</title>
        <authorList>
            <person name="Haridas S."/>
            <person name="Wang Y."/>
            <person name="Lim L."/>
            <person name="Massoumi Alamouti S."/>
            <person name="Jackman S."/>
            <person name="Docking R."/>
            <person name="Robertson G."/>
            <person name="Birol I."/>
            <person name="Bohlmann J."/>
            <person name="Breuil C."/>
        </authorList>
    </citation>
    <scope>NUCLEOTIDE SEQUENCE [LARGE SCALE GENOMIC DNA]</scope>
    <source>
        <strain evidence="2 3">UAMH 11346</strain>
    </source>
</reference>
<feature type="compositionally biased region" description="Polar residues" evidence="1">
    <location>
        <begin position="319"/>
        <end position="342"/>
    </location>
</feature>
<name>S3C7W1_OPHP1</name>
<feature type="compositionally biased region" description="Basic residues" evidence="1">
    <location>
        <begin position="17"/>
        <end position="27"/>
    </location>
</feature>
<proteinExistence type="predicted"/>
<feature type="region of interest" description="Disordered" evidence="1">
    <location>
        <begin position="765"/>
        <end position="793"/>
    </location>
</feature>
<feature type="compositionally biased region" description="Low complexity" evidence="1">
    <location>
        <begin position="44"/>
        <end position="63"/>
    </location>
</feature>
<accession>S3C7W1</accession>
<feature type="region of interest" description="Disordered" evidence="1">
    <location>
        <begin position="1"/>
        <end position="63"/>
    </location>
</feature>
<feature type="compositionally biased region" description="Polar residues" evidence="1">
    <location>
        <begin position="80"/>
        <end position="90"/>
    </location>
</feature>
<organism evidence="2 3">
    <name type="scientific">Ophiostoma piceae (strain UAMH 11346)</name>
    <name type="common">Sap stain fungus</name>
    <dbReference type="NCBI Taxonomy" id="1262450"/>
    <lineage>
        <taxon>Eukaryota</taxon>
        <taxon>Fungi</taxon>
        <taxon>Dikarya</taxon>
        <taxon>Ascomycota</taxon>
        <taxon>Pezizomycotina</taxon>
        <taxon>Sordariomycetes</taxon>
        <taxon>Sordariomycetidae</taxon>
        <taxon>Ophiostomatales</taxon>
        <taxon>Ophiostomataceae</taxon>
        <taxon>Ophiostoma</taxon>
    </lineage>
</organism>
<gene>
    <name evidence="2" type="ORF">F503_04504</name>
</gene>
<feature type="compositionally biased region" description="Low complexity" evidence="1">
    <location>
        <begin position="862"/>
        <end position="871"/>
    </location>
</feature>
<sequence>MPTHGRSRRHESPARENRRRSRHHSSHHSSSSESHRSRGTPGLSRSSSEMSRSGDSSGRSSRASDIVMNLFGIRSRRDWSSSGSPPQSTFADDVFARSSGPSYARDNTAYGNMPPNKGKGIITTAPVASGASYALSNIPAQMYYLQPNHQQAPPQPQQHQMGRNYADENSHGNLGYMGQTAPPLPSPTMPYQAQYTSPYYPYLSSNMCPWQQQTEVIIAQRILFLPGLALLCGKIRALLQEAAAIAQWTTRLNLKTVPSTALRAVIVPSTALRAVIQETTTAKTNSGQKQPETEGDGFNDYDMTASSISTLRPRDSSNRDGTYQTFHDSDESGSMSTITEQTYRARVPCTPSRVSETVKASKEPPSLPSSHRKAPDRGFLRRPKHTMSPPFSVVSSIASTPRGSYKKTRGYRPPTVESIVDSDDDSSVYKIAVAEDIEQIPPPKTRILTKERESRKAGPPASSSCCSKCSQPIGHDEKPSPAGFDHPPSTLSYPKAPTPNEDVHQYKDGSSARNSPTGSATHSVSKPLHSGEDENGSLRPSRQASTTRDTDRGGSHDASNETYPPSQRYVSSDPRTFSVHTASPPTTSEQPGQQYACQSDEQSYDYVSRTSQSPPQHAQDEGSWPDIQSHLVAEQHQGLDGHREEGKYFQRAKDFFTKGQPYPPFADSQTMANDEAHDVQDQPPKETPPYDFSRLFGAQSVPKTNAYYDLTPGHSASFTDADVHALYDRVPSFSRADFGGNNHHGYDDDSIHGCKFGPFPSSDSPWEHRDTFIDDDSQGFNSNHEDEDEDEDDELANHFANTDDESCLVLWENPIVEDNSDSEFASTASHKGKTASPLSPKERVQGSLRRSTSSLKVAEYNGSDSDSDSGSTFSRASTVRVKKYNRMVECEVASISDDESERPHSPVRIRCRASVRATQIDY</sequence>
<evidence type="ECO:0000256" key="1">
    <source>
        <dbReference type="SAM" id="MobiDB-lite"/>
    </source>
</evidence>
<keyword evidence="3" id="KW-1185">Reference proteome</keyword>
<dbReference type="VEuPathDB" id="FungiDB:F503_04504"/>
<dbReference type="HOGENOM" id="CLU_316434_0_0_1"/>
<feature type="compositionally biased region" description="Polar residues" evidence="1">
    <location>
        <begin position="511"/>
        <end position="524"/>
    </location>
</feature>
<feature type="compositionally biased region" description="Polar residues" evidence="1">
    <location>
        <begin position="280"/>
        <end position="290"/>
    </location>
</feature>
<feature type="region of interest" description="Disordered" evidence="1">
    <location>
        <begin position="440"/>
        <end position="642"/>
    </location>
</feature>
<feature type="compositionally biased region" description="Polar residues" evidence="1">
    <location>
        <begin position="538"/>
        <end position="547"/>
    </location>
</feature>
<feature type="region of interest" description="Disordered" evidence="1">
    <location>
        <begin position="76"/>
        <end position="96"/>
    </location>
</feature>
<dbReference type="AlphaFoldDB" id="S3C7W1"/>
<feature type="region of interest" description="Disordered" evidence="1">
    <location>
        <begin position="659"/>
        <end position="692"/>
    </location>
</feature>
<evidence type="ECO:0000313" key="2">
    <source>
        <dbReference type="EMBL" id="EPE08917.1"/>
    </source>
</evidence>
<feature type="compositionally biased region" description="Basic and acidic residues" evidence="1">
    <location>
        <begin position="674"/>
        <end position="684"/>
    </location>
</feature>
<feature type="region of interest" description="Disordered" evidence="1">
    <location>
        <begin position="280"/>
        <end position="423"/>
    </location>
</feature>
<feature type="compositionally biased region" description="Basic and acidic residues" evidence="1">
    <location>
        <begin position="548"/>
        <end position="559"/>
    </location>
</feature>
<feature type="compositionally biased region" description="Polar residues" evidence="1">
    <location>
        <begin position="560"/>
        <end position="601"/>
    </location>
</feature>
<evidence type="ECO:0000313" key="3">
    <source>
        <dbReference type="Proteomes" id="UP000016923"/>
    </source>
</evidence>
<protein>
    <submittedName>
        <fullName evidence="2">Uncharacterized protein</fullName>
    </submittedName>
</protein>